<evidence type="ECO:0000313" key="7">
    <source>
        <dbReference type="EMBL" id="MBS9721979.1"/>
    </source>
</evidence>
<gene>
    <name evidence="7" type="ORF">JYU29_14905</name>
</gene>
<dbReference type="Gene3D" id="3.40.190.10">
    <property type="entry name" value="Periplasmic binding protein-like II"/>
    <property type="match status" value="2"/>
</dbReference>
<dbReference type="InterPro" id="IPR050389">
    <property type="entry name" value="LysR-type_TF"/>
</dbReference>
<evidence type="ECO:0000256" key="5">
    <source>
        <dbReference type="ARBA" id="ARBA00023163"/>
    </source>
</evidence>
<evidence type="ECO:0000313" key="8">
    <source>
        <dbReference type="Proteomes" id="UP001297272"/>
    </source>
</evidence>
<protein>
    <submittedName>
        <fullName evidence="7">LysR family transcriptional regulator</fullName>
    </submittedName>
</protein>
<dbReference type="EMBL" id="JAFMNX010000004">
    <property type="protein sequence ID" value="MBS9721979.1"/>
    <property type="molecule type" value="Genomic_DNA"/>
</dbReference>
<dbReference type="Proteomes" id="UP001297272">
    <property type="component" value="Unassembled WGS sequence"/>
</dbReference>
<dbReference type="PANTHER" id="PTHR30118:SF15">
    <property type="entry name" value="TRANSCRIPTIONAL REGULATORY PROTEIN"/>
    <property type="match status" value="1"/>
</dbReference>
<dbReference type="InterPro" id="IPR037402">
    <property type="entry name" value="YidZ_PBP2"/>
</dbReference>
<dbReference type="InterPro" id="IPR005119">
    <property type="entry name" value="LysR_subst-bd"/>
</dbReference>
<dbReference type="PROSITE" id="PS50931">
    <property type="entry name" value="HTH_LYSR"/>
    <property type="match status" value="1"/>
</dbReference>
<accession>A0ABS5S0I7</accession>
<evidence type="ECO:0000256" key="4">
    <source>
        <dbReference type="ARBA" id="ARBA00023125"/>
    </source>
</evidence>
<feature type="domain" description="HTH lysR-type" evidence="6">
    <location>
        <begin position="12"/>
        <end position="71"/>
    </location>
</feature>
<dbReference type="PANTHER" id="PTHR30118">
    <property type="entry name" value="HTH-TYPE TRANSCRIPTIONAL REGULATOR LEUO-RELATED"/>
    <property type="match status" value="1"/>
</dbReference>
<dbReference type="InterPro" id="IPR036390">
    <property type="entry name" value="WH_DNA-bd_sf"/>
</dbReference>
<keyword evidence="8" id="KW-1185">Reference proteome</keyword>
<keyword evidence="2" id="KW-0536">Nodulation</keyword>
<dbReference type="SUPFAM" id="SSF53850">
    <property type="entry name" value="Periplasmic binding protein-like II"/>
    <property type="match status" value="1"/>
</dbReference>
<dbReference type="Pfam" id="PF00126">
    <property type="entry name" value="HTH_1"/>
    <property type="match status" value="1"/>
</dbReference>
<name>A0ABS5S0I7_9HYPH</name>
<comment type="similarity">
    <text evidence="1">Belongs to the LysR transcriptional regulatory family.</text>
</comment>
<reference evidence="7 8" key="1">
    <citation type="submission" date="2021-03" db="EMBL/GenBank/DDBJ databases">
        <title>Tianweitania aestuarii sp. nov., isolated from a tidal flat.</title>
        <authorList>
            <person name="Park S."/>
            <person name="Yoon J.-H."/>
        </authorList>
    </citation>
    <scope>NUCLEOTIDE SEQUENCE [LARGE SCALE GENOMIC DNA]</scope>
    <source>
        <strain evidence="7 8">BSSL-BM11</strain>
    </source>
</reference>
<evidence type="ECO:0000256" key="2">
    <source>
        <dbReference type="ARBA" id="ARBA00022458"/>
    </source>
</evidence>
<keyword evidence="5" id="KW-0804">Transcription</keyword>
<dbReference type="InterPro" id="IPR000847">
    <property type="entry name" value="LysR_HTH_N"/>
</dbReference>
<evidence type="ECO:0000256" key="1">
    <source>
        <dbReference type="ARBA" id="ARBA00009437"/>
    </source>
</evidence>
<evidence type="ECO:0000256" key="3">
    <source>
        <dbReference type="ARBA" id="ARBA00023015"/>
    </source>
</evidence>
<dbReference type="Gene3D" id="1.10.10.10">
    <property type="entry name" value="Winged helix-like DNA-binding domain superfamily/Winged helix DNA-binding domain"/>
    <property type="match status" value="1"/>
</dbReference>
<dbReference type="InterPro" id="IPR036388">
    <property type="entry name" value="WH-like_DNA-bd_sf"/>
</dbReference>
<dbReference type="RefSeq" id="WP_213985643.1">
    <property type="nucleotide sequence ID" value="NZ_JAFMNX010000004.1"/>
</dbReference>
<dbReference type="CDD" id="cd08417">
    <property type="entry name" value="PBP2_Nitroaromatics_like"/>
    <property type="match status" value="1"/>
</dbReference>
<organism evidence="7 8">
    <name type="scientific">Tianweitania aestuarii</name>
    <dbReference type="NCBI Taxonomy" id="2814886"/>
    <lineage>
        <taxon>Bacteria</taxon>
        <taxon>Pseudomonadati</taxon>
        <taxon>Pseudomonadota</taxon>
        <taxon>Alphaproteobacteria</taxon>
        <taxon>Hyphomicrobiales</taxon>
        <taxon>Phyllobacteriaceae</taxon>
        <taxon>Tianweitania</taxon>
    </lineage>
</organism>
<evidence type="ECO:0000259" key="6">
    <source>
        <dbReference type="PROSITE" id="PS50931"/>
    </source>
</evidence>
<sequence length="319" mass="34349">MQLTNDPGFGHVDLRALRFLLEVLTRRNVTRAGEAMGLSQPAASRLLAQLRHALGGDPLLVRAASGGYALTARAAELLPKLKQAIAATDQVFTRPVFDPQTSERSFRIATTDYGAAVVVPSLARAFHAKAPGLSLELCAWSGDTLSDLEEGRVDFALYTDEVLPSGFHQVPLFEEGFAFLLREDHPILAKRDRAGHIAPAELAALPRVVMLYPDGTGIGVDDPLAAYGRPLGPGDLRTPHFLSAPLAVSLSDFVLCAPARMARLVAASGNLAVVDFPEAEPITYCMIWHDRADMDAALNWVRTLLKTLFHTHSPASDGA</sequence>
<comment type="caution">
    <text evidence="7">The sequence shown here is derived from an EMBL/GenBank/DDBJ whole genome shotgun (WGS) entry which is preliminary data.</text>
</comment>
<proteinExistence type="inferred from homology"/>
<dbReference type="SUPFAM" id="SSF46785">
    <property type="entry name" value="Winged helix' DNA-binding domain"/>
    <property type="match status" value="1"/>
</dbReference>
<keyword evidence="4" id="KW-0238">DNA-binding</keyword>
<dbReference type="Pfam" id="PF03466">
    <property type="entry name" value="LysR_substrate"/>
    <property type="match status" value="1"/>
</dbReference>
<keyword evidence="3" id="KW-0805">Transcription regulation</keyword>